<evidence type="ECO:0000313" key="4">
    <source>
        <dbReference type="Proteomes" id="UP000681720"/>
    </source>
</evidence>
<evidence type="ECO:0000259" key="2">
    <source>
        <dbReference type="Pfam" id="PF14845"/>
    </source>
</evidence>
<proteinExistence type="predicted"/>
<dbReference type="Proteomes" id="UP000681720">
    <property type="component" value="Unassembled WGS sequence"/>
</dbReference>
<dbReference type="InterPro" id="IPR029018">
    <property type="entry name" value="Hex-like_dom2"/>
</dbReference>
<evidence type="ECO:0000256" key="1">
    <source>
        <dbReference type="ARBA" id="ARBA00022801"/>
    </source>
</evidence>
<reference evidence="3" key="1">
    <citation type="submission" date="2021-02" db="EMBL/GenBank/DDBJ databases">
        <authorList>
            <person name="Nowell W R."/>
        </authorList>
    </citation>
    <scope>NUCLEOTIDE SEQUENCE</scope>
</reference>
<organism evidence="3 4">
    <name type="scientific">Rotaria magnacalcarata</name>
    <dbReference type="NCBI Taxonomy" id="392030"/>
    <lineage>
        <taxon>Eukaryota</taxon>
        <taxon>Metazoa</taxon>
        <taxon>Spiralia</taxon>
        <taxon>Gnathifera</taxon>
        <taxon>Rotifera</taxon>
        <taxon>Eurotatoria</taxon>
        <taxon>Bdelloidea</taxon>
        <taxon>Philodinida</taxon>
        <taxon>Philodinidae</taxon>
        <taxon>Rotaria</taxon>
    </lineage>
</organism>
<gene>
    <name evidence="3" type="ORF">GIL414_LOCUS56334</name>
</gene>
<keyword evidence="1" id="KW-0378">Hydrolase</keyword>
<sequence length="36" mass="4184">RQIATVEATTVWGLLRGLETFSQLIYIDQQNYVRSL</sequence>
<dbReference type="SUPFAM" id="SSF55545">
    <property type="entry name" value="beta-N-acetylhexosaminidase-like domain"/>
    <property type="match status" value="1"/>
</dbReference>
<name>A0A8S3D8H9_9BILA</name>
<dbReference type="Pfam" id="PF14845">
    <property type="entry name" value="Glycohydro_20b2"/>
    <property type="match status" value="1"/>
</dbReference>
<accession>A0A8S3D8H9</accession>
<dbReference type="InterPro" id="IPR029019">
    <property type="entry name" value="HEX_eukaryotic_N"/>
</dbReference>
<dbReference type="GO" id="GO:0016787">
    <property type="term" value="F:hydrolase activity"/>
    <property type="evidence" value="ECO:0007669"/>
    <property type="project" value="UniProtKB-KW"/>
</dbReference>
<evidence type="ECO:0000313" key="3">
    <source>
        <dbReference type="EMBL" id="CAF4985917.1"/>
    </source>
</evidence>
<dbReference type="Gene3D" id="3.30.379.10">
    <property type="entry name" value="Chitobiase/beta-hexosaminidase domain 2-like"/>
    <property type="match status" value="1"/>
</dbReference>
<feature type="non-terminal residue" evidence="3">
    <location>
        <position position="1"/>
    </location>
</feature>
<comment type="caution">
    <text evidence="3">The sequence shown here is derived from an EMBL/GenBank/DDBJ whole genome shotgun (WGS) entry which is preliminary data.</text>
</comment>
<feature type="domain" description="Beta-hexosaminidase eukaryotic type N-terminal" evidence="2">
    <location>
        <begin position="4"/>
        <end position="24"/>
    </location>
</feature>
<protein>
    <recommendedName>
        <fullName evidence="2">Beta-hexosaminidase eukaryotic type N-terminal domain-containing protein</fullName>
    </recommendedName>
</protein>
<dbReference type="AlphaFoldDB" id="A0A8S3D8H9"/>
<dbReference type="EMBL" id="CAJOBJ010202069">
    <property type="protein sequence ID" value="CAF4985917.1"/>
    <property type="molecule type" value="Genomic_DNA"/>
</dbReference>